<dbReference type="Proteomes" id="UP000009026">
    <property type="component" value="Chromosome"/>
</dbReference>
<reference evidence="1 2" key="1">
    <citation type="journal article" date="2016" name="PLoS ONE">
        <title>Complete Genome Sequence and Comparative Genomics of a Novel Myxobacterium Myxococcus hansupus.</title>
        <authorList>
            <person name="Sharma G."/>
            <person name="Narwani T."/>
            <person name="Subramanian S."/>
        </authorList>
    </citation>
    <scope>NUCLEOTIDE SEQUENCE [LARGE SCALE GENOMIC DNA]</scope>
    <source>
        <strain evidence="2">mixupus</strain>
    </source>
</reference>
<name>A0A0H4WIK0_9BACT</name>
<dbReference type="Pfam" id="PF13410">
    <property type="entry name" value="GST_C_2"/>
    <property type="match status" value="1"/>
</dbReference>
<dbReference type="CDD" id="cd00299">
    <property type="entry name" value="GST_C_family"/>
    <property type="match status" value="1"/>
</dbReference>
<sequence length="98" mass="11024">MARKHHAPGDAEVAIRDTVIPALERLRESLRGQPYLLGHFSYADITAALMLQCVRPVDDSHLPLGPGTREVWSDAALAERFPDLLAWRDGLYAKHRRP</sequence>
<keyword evidence="2" id="KW-1185">Reference proteome</keyword>
<dbReference type="PATRIC" id="fig|1297742.4.peg.44"/>
<evidence type="ECO:0000313" key="2">
    <source>
        <dbReference type="Proteomes" id="UP000009026"/>
    </source>
</evidence>
<organism evidence="1 2">
    <name type="scientific">Pseudomyxococcus hansupus</name>
    <dbReference type="NCBI Taxonomy" id="1297742"/>
    <lineage>
        <taxon>Bacteria</taxon>
        <taxon>Pseudomonadati</taxon>
        <taxon>Myxococcota</taxon>
        <taxon>Myxococcia</taxon>
        <taxon>Myxococcales</taxon>
        <taxon>Cystobacterineae</taxon>
        <taxon>Myxococcaceae</taxon>
        <taxon>Pseudomyxococcus</taxon>
    </lineage>
</organism>
<dbReference type="InterPro" id="IPR036282">
    <property type="entry name" value="Glutathione-S-Trfase_C_sf"/>
</dbReference>
<evidence type="ECO:0000313" key="1">
    <source>
        <dbReference type="EMBL" id="AKQ63131.1"/>
    </source>
</evidence>
<dbReference type="EMBL" id="CP012109">
    <property type="protein sequence ID" value="AKQ63131.1"/>
    <property type="molecule type" value="Genomic_DNA"/>
</dbReference>
<gene>
    <name evidence="1" type="ORF">A176_000043</name>
</gene>
<dbReference type="SUPFAM" id="SSF47616">
    <property type="entry name" value="GST C-terminal domain-like"/>
    <property type="match status" value="1"/>
</dbReference>
<dbReference type="KEGG" id="mym:A176_000043"/>
<protein>
    <recommendedName>
        <fullName evidence="3">GST C-terminal domain-containing protein</fullName>
    </recommendedName>
</protein>
<dbReference type="Gene3D" id="1.20.1050.10">
    <property type="match status" value="1"/>
</dbReference>
<dbReference type="STRING" id="1297742.A176_000043"/>
<dbReference type="eggNOG" id="COG0625">
    <property type="taxonomic scope" value="Bacteria"/>
</dbReference>
<dbReference type="AlphaFoldDB" id="A0A0H4WIK0"/>
<proteinExistence type="predicted"/>
<evidence type="ECO:0008006" key="3">
    <source>
        <dbReference type="Google" id="ProtNLM"/>
    </source>
</evidence>
<accession>A0A0H4WIK0</accession>